<dbReference type="Pfam" id="PF13903">
    <property type="entry name" value="Claudin_2"/>
    <property type="match status" value="1"/>
</dbReference>
<name>A0A9Q0MT48_9DIPT</name>
<dbReference type="Proteomes" id="UP001151699">
    <property type="component" value="Chromosome X"/>
</dbReference>
<evidence type="ECO:0000256" key="4">
    <source>
        <dbReference type="ARBA" id="ARBA00023136"/>
    </source>
</evidence>
<feature type="transmembrane region" description="Helical" evidence="5">
    <location>
        <begin position="128"/>
        <end position="150"/>
    </location>
</feature>
<evidence type="ECO:0000256" key="2">
    <source>
        <dbReference type="ARBA" id="ARBA00022692"/>
    </source>
</evidence>
<evidence type="ECO:0000313" key="7">
    <source>
        <dbReference type="Proteomes" id="UP001151699"/>
    </source>
</evidence>
<evidence type="ECO:0000256" key="5">
    <source>
        <dbReference type="SAM" id="Phobius"/>
    </source>
</evidence>
<dbReference type="PANTHER" id="PTHR21215">
    <property type="entry name" value="LD36024P"/>
    <property type="match status" value="1"/>
</dbReference>
<reference evidence="6" key="1">
    <citation type="submission" date="2022-07" db="EMBL/GenBank/DDBJ databases">
        <authorList>
            <person name="Trinca V."/>
            <person name="Uliana J.V.C."/>
            <person name="Torres T.T."/>
            <person name="Ward R.J."/>
            <person name="Monesi N."/>
        </authorList>
    </citation>
    <scope>NUCLEOTIDE SEQUENCE</scope>
    <source>
        <strain evidence="6">HSMRA1968</strain>
        <tissue evidence="6">Whole embryos</tissue>
    </source>
</reference>
<keyword evidence="7" id="KW-1185">Reference proteome</keyword>
<keyword evidence="2 5" id="KW-0812">Transmembrane</keyword>
<gene>
    <name evidence="6" type="ORF">Bhyg_10226</name>
</gene>
<evidence type="ECO:0000256" key="1">
    <source>
        <dbReference type="ARBA" id="ARBA00004141"/>
    </source>
</evidence>
<keyword evidence="3 5" id="KW-1133">Transmembrane helix</keyword>
<dbReference type="EMBL" id="WJQU01000003">
    <property type="protein sequence ID" value="KAJ6637496.1"/>
    <property type="molecule type" value="Genomic_DNA"/>
</dbReference>
<dbReference type="PANTHER" id="PTHR21215:SF0">
    <property type="entry name" value="LD36024P"/>
    <property type="match status" value="1"/>
</dbReference>
<dbReference type="AlphaFoldDB" id="A0A9Q0MT48"/>
<evidence type="ECO:0000256" key="3">
    <source>
        <dbReference type="ARBA" id="ARBA00022989"/>
    </source>
</evidence>
<sequence>MSNQHHNAATLIDDKYNVSMCMNMKDSVRIIKSIILLHSSWSYAAKHSDSQALLDSINSKYFYYTRTRGLFRICYPKERPPSSSVDIYLSPVETHCSNIDYFPNNNDDKLTATNDDSTARLHLARTCVALFILSFVAVFCAFWTGLSGCWKRSAGSITATAILMLMACLLAAGAMGLWHTVEFFEKEKVVGEEFYQQWNSILRDNTRVSYDWSYIVAWAGVASSLVAAILLSGAAVCLRSEREKEDQLNLQYLMPVYPQKQAQYAYPGYPQPQPMYPPGPYYHGSQYGPSPYNNY</sequence>
<organism evidence="6 7">
    <name type="scientific">Pseudolycoriella hygida</name>
    <dbReference type="NCBI Taxonomy" id="35572"/>
    <lineage>
        <taxon>Eukaryota</taxon>
        <taxon>Metazoa</taxon>
        <taxon>Ecdysozoa</taxon>
        <taxon>Arthropoda</taxon>
        <taxon>Hexapoda</taxon>
        <taxon>Insecta</taxon>
        <taxon>Pterygota</taxon>
        <taxon>Neoptera</taxon>
        <taxon>Endopterygota</taxon>
        <taxon>Diptera</taxon>
        <taxon>Nematocera</taxon>
        <taxon>Sciaroidea</taxon>
        <taxon>Sciaridae</taxon>
        <taxon>Pseudolycoriella</taxon>
    </lineage>
</organism>
<dbReference type="OrthoDB" id="6126739at2759"/>
<dbReference type="Gene3D" id="1.20.140.150">
    <property type="match status" value="1"/>
</dbReference>
<keyword evidence="4 5" id="KW-0472">Membrane</keyword>
<comment type="caution">
    <text evidence="6">The sequence shown here is derived from an EMBL/GenBank/DDBJ whole genome shotgun (WGS) entry which is preliminary data.</text>
</comment>
<proteinExistence type="predicted"/>
<dbReference type="InterPro" id="IPR004031">
    <property type="entry name" value="PMP22/EMP/MP20/Claudin"/>
</dbReference>
<accession>A0A9Q0MT48</accession>
<protein>
    <submittedName>
        <fullName evidence="6">Uncharacterized protein</fullName>
    </submittedName>
</protein>
<feature type="transmembrane region" description="Helical" evidence="5">
    <location>
        <begin position="157"/>
        <end position="178"/>
    </location>
</feature>
<feature type="transmembrane region" description="Helical" evidence="5">
    <location>
        <begin position="212"/>
        <end position="238"/>
    </location>
</feature>
<comment type="subcellular location">
    <subcellularLocation>
        <location evidence="1">Membrane</location>
        <topology evidence="1">Multi-pass membrane protein</topology>
    </subcellularLocation>
</comment>
<evidence type="ECO:0000313" key="6">
    <source>
        <dbReference type="EMBL" id="KAJ6637496.1"/>
    </source>
</evidence>
<dbReference type="GO" id="GO:0016020">
    <property type="term" value="C:membrane"/>
    <property type="evidence" value="ECO:0007669"/>
    <property type="project" value="UniProtKB-SubCell"/>
</dbReference>